<dbReference type="GeneID" id="17253893"/>
<dbReference type="EnsemblProtists" id="EOD07762">
    <property type="protein sequence ID" value="EOD07762"/>
    <property type="gene ID" value="EMIHUDRAFT_218325"/>
</dbReference>
<dbReference type="PANTHER" id="PTHR16222">
    <property type="entry name" value="ADP-RIBOSYLGLYCOHYDROLASE"/>
    <property type="match status" value="1"/>
</dbReference>
<dbReference type="SUPFAM" id="SSF101478">
    <property type="entry name" value="ADP-ribosylglycohydrolase"/>
    <property type="match status" value="1"/>
</dbReference>
<dbReference type="PaxDb" id="2903-EOD07762"/>
<dbReference type="OMA" id="GDQAYVM"/>
<evidence type="ECO:0000313" key="1">
    <source>
        <dbReference type="EnsemblProtists" id="EOD07762"/>
    </source>
</evidence>
<dbReference type="InterPro" id="IPR005502">
    <property type="entry name" value="Ribosyl_crysJ1"/>
</dbReference>
<dbReference type="InterPro" id="IPR050792">
    <property type="entry name" value="ADP-ribosylglycohydrolase"/>
</dbReference>
<evidence type="ECO:0000313" key="2">
    <source>
        <dbReference type="Proteomes" id="UP000013827"/>
    </source>
</evidence>
<reference evidence="1" key="2">
    <citation type="submission" date="2024-10" db="UniProtKB">
        <authorList>
            <consortium name="EnsemblProtists"/>
        </authorList>
    </citation>
    <scope>IDENTIFICATION</scope>
</reference>
<keyword evidence="2" id="KW-1185">Reference proteome</keyword>
<dbReference type="Pfam" id="PF03747">
    <property type="entry name" value="ADP_ribosyl_GH"/>
    <property type="match status" value="1"/>
</dbReference>
<dbReference type="RefSeq" id="XP_005760191.1">
    <property type="nucleotide sequence ID" value="XM_005760134.1"/>
</dbReference>
<dbReference type="STRING" id="2903.R1BEI7"/>
<dbReference type="PANTHER" id="PTHR16222:SF17">
    <property type="entry name" value="SELENOPROTEIN J"/>
    <property type="match status" value="1"/>
</dbReference>
<dbReference type="Gene3D" id="1.10.4080.10">
    <property type="entry name" value="ADP-ribosylation/Crystallin J1"/>
    <property type="match status" value="1"/>
</dbReference>
<dbReference type="eggNOG" id="ENOG502QUJI">
    <property type="taxonomic scope" value="Eukaryota"/>
</dbReference>
<name>A0A0D3I927_EMIH1</name>
<evidence type="ECO:0008006" key="3">
    <source>
        <dbReference type="Google" id="ProtNLM"/>
    </source>
</evidence>
<dbReference type="AlphaFoldDB" id="A0A0D3I927"/>
<dbReference type="KEGG" id="ehx:EMIHUDRAFT_218325"/>
<protein>
    <recommendedName>
        <fullName evidence="3">ADP-ribosylglycohydrolase</fullName>
    </recommendedName>
</protein>
<reference evidence="2" key="1">
    <citation type="journal article" date="2013" name="Nature">
        <title>Pan genome of the phytoplankton Emiliania underpins its global distribution.</title>
        <authorList>
            <person name="Read B.A."/>
            <person name="Kegel J."/>
            <person name="Klute M.J."/>
            <person name="Kuo A."/>
            <person name="Lefebvre S.C."/>
            <person name="Maumus F."/>
            <person name="Mayer C."/>
            <person name="Miller J."/>
            <person name="Monier A."/>
            <person name="Salamov A."/>
            <person name="Young J."/>
            <person name="Aguilar M."/>
            <person name="Claverie J.M."/>
            <person name="Frickenhaus S."/>
            <person name="Gonzalez K."/>
            <person name="Herman E.K."/>
            <person name="Lin Y.C."/>
            <person name="Napier J."/>
            <person name="Ogata H."/>
            <person name="Sarno A.F."/>
            <person name="Shmutz J."/>
            <person name="Schroeder D."/>
            <person name="de Vargas C."/>
            <person name="Verret F."/>
            <person name="von Dassow P."/>
            <person name="Valentin K."/>
            <person name="Van de Peer Y."/>
            <person name="Wheeler G."/>
            <person name="Dacks J.B."/>
            <person name="Delwiche C.F."/>
            <person name="Dyhrman S.T."/>
            <person name="Glockner G."/>
            <person name="John U."/>
            <person name="Richards T."/>
            <person name="Worden A.Z."/>
            <person name="Zhang X."/>
            <person name="Grigoriev I.V."/>
            <person name="Allen A.E."/>
            <person name="Bidle K."/>
            <person name="Borodovsky M."/>
            <person name="Bowler C."/>
            <person name="Brownlee C."/>
            <person name="Cock J.M."/>
            <person name="Elias M."/>
            <person name="Gladyshev V.N."/>
            <person name="Groth M."/>
            <person name="Guda C."/>
            <person name="Hadaegh A."/>
            <person name="Iglesias-Rodriguez M.D."/>
            <person name="Jenkins J."/>
            <person name="Jones B.M."/>
            <person name="Lawson T."/>
            <person name="Leese F."/>
            <person name="Lindquist E."/>
            <person name="Lobanov A."/>
            <person name="Lomsadze A."/>
            <person name="Malik S.B."/>
            <person name="Marsh M.E."/>
            <person name="Mackinder L."/>
            <person name="Mock T."/>
            <person name="Mueller-Roeber B."/>
            <person name="Pagarete A."/>
            <person name="Parker M."/>
            <person name="Probert I."/>
            <person name="Quesneville H."/>
            <person name="Raines C."/>
            <person name="Rensing S.A."/>
            <person name="Riano-Pachon D.M."/>
            <person name="Richier S."/>
            <person name="Rokitta S."/>
            <person name="Shiraiwa Y."/>
            <person name="Soanes D.M."/>
            <person name="van der Giezen M."/>
            <person name="Wahlund T.M."/>
            <person name="Williams B."/>
            <person name="Wilson W."/>
            <person name="Wolfe G."/>
            <person name="Wurch L.L."/>
        </authorList>
    </citation>
    <scope>NUCLEOTIDE SEQUENCE</scope>
</reference>
<dbReference type="Proteomes" id="UP000013827">
    <property type="component" value="Unassembled WGS sequence"/>
</dbReference>
<dbReference type="HOGENOM" id="CLU_046767_2_0_1"/>
<accession>A0A0D3I927</accession>
<dbReference type="InterPro" id="IPR036705">
    <property type="entry name" value="Ribosyl_crysJ1_sf"/>
</dbReference>
<organism evidence="1 2">
    <name type="scientific">Emiliania huxleyi (strain CCMP1516)</name>
    <dbReference type="NCBI Taxonomy" id="280463"/>
    <lineage>
        <taxon>Eukaryota</taxon>
        <taxon>Haptista</taxon>
        <taxon>Haptophyta</taxon>
        <taxon>Prymnesiophyceae</taxon>
        <taxon>Isochrysidales</taxon>
        <taxon>Noelaerhabdaceae</taxon>
        <taxon>Emiliania</taxon>
    </lineage>
</organism>
<sequence>MLSVSLASSSTPLLDAAASHRALHAVVGSFVADAASMPLHWIYNTSKVAQLVATAGGDPAFFPTPSCPYYDYPFGEQSPYGQQSLLYLKALAQSIGGGKGWSDDVPSALESDYFASYRPGGLCKTACGACYQDGSTKGFVANELKGLRWPSCGANDTQANAIAHMPALVARFAGQGAALLDRVAALTRVTQNTDEAVAFALAAARILESAILYGSDGSDAEGGVAAPHLRARGAVRAAVQAMKDPHRAHPMPQDGRLAARIEALLTPTALARSNFDVVQEVGQACDYPYNLLSGAHLIAQGAPSYADAVGQRILAGGDSCSANMWNGAVFGALAADAGGLPSGWLAKLTHADAVASSAKLLLREATG</sequence>
<proteinExistence type="predicted"/>